<evidence type="ECO:0000313" key="2">
    <source>
        <dbReference type="Proteomes" id="UP000184301"/>
    </source>
</evidence>
<accession>A0A1M6RKT8</accession>
<evidence type="ECO:0000313" key="1">
    <source>
        <dbReference type="EMBL" id="SHK33073.1"/>
    </source>
</evidence>
<sequence length="72" mass="8010">MVFEFILKDQGIDPAKDLSINQSIDFGSTAAAFAGGQGDFTVVRGVNYTTKFIPARPGFFFTEPHFYHLSKF</sequence>
<dbReference type="EMBL" id="FQZY01000043">
    <property type="protein sequence ID" value="SHK33073.1"/>
    <property type="molecule type" value="Genomic_DNA"/>
</dbReference>
<proteinExistence type="predicted"/>
<keyword evidence="2" id="KW-1185">Reference proteome</keyword>
<name>A0A1M6RKT8_9FIRM</name>
<gene>
    <name evidence="1" type="ORF">SAMN02745243_02719</name>
</gene>
<reference evidence="1 2" key="1">
    <citation type="submission" date="2016-11" db="EMBL/GenBank/DDBJ databases">
        <authorList>
            <person name="Jaros S."/>
            <person name="Januszkiewicz K."/>
            <person name="Wedrychowicz H."/>
        </authorList>
    </citation>
    <scope>NUCLEOTIDE SEQUENCE [LARGE SCALE GENOMIC DNA]</scope>
    <source>
        <strain evidence="1 2">DSM 15480</strain>
    </source>
</reference>
<dbReference type="STRING" id="1121950.SAMN02745243_02719"/>
<organism evidence="1 2">
    <name type="scientific">Hespellia stercorisuis DSM 15480</name>
    <dbReference type="NCBI Taxonomy" id="1121950"/>
    <lineage>
        <taxon>Bacteria</taxon>
        <taxon>Bacillati</taxon>
        <taxon>Bacillota</taxon>
        <taxon>Clostridia</taxon>
        <taxon>Lachnospirales</taxon>
        <taxon>Lachnospiraceae</taxon>
        <taxon>Hespellia</taxon>
    </lineage>
</organism>
<dbReference type="AlphaFoldDB" id="A0A1M6RKT8"/>
<dbReference type="Proteomes" id="UP000184301">
    <property type="component" value="Unassembled WGS sequence"/>
</dbReference>
<protein>
    <submittedName>
        <fullName evidence="1">Uncharacterized protein</fullName>
    </submittedName>
</protein>